<name>A0A8H6YA64_9AGAR</name>
<comment type="caution">
    <text evidence="1">The sequence shown here is derived from an EMBL/GenBank/DDBJ whole genome shotgun (WGS) entry which is preliminary data.</text>
</comment>
<proteinExistence type="predicted"/>
<accession>A0A8H6YA64</accession>
<gene>
    <name evidence="1" type="ORF">MSAN_01383400</name>
</gene>
<evidence type="ECO:0000313" key="2">
    <source>
        <dbReference type="Proteomes" id="UP000623467"/>
    </source>
</evidence>
<reference evidence="1" key="1">
    <citation type="submission" date="2020-05" db="EMBL/GenBank/DDBJ databases">
        <title>Mycena genomes resolve the evolution of fungal bioluminescence.</title>
        <authorList>
            <person name="Tsai I.J."/>
        </authorList>
    </citation>
    <scope>NUCLEOTIDE SEQUENCE</scope>
    <source>
        <strain evidence="1">160909Yilan</strain>
    </source>
</reference>
<protein>
    <submittedName>
        <fullName evidence="1">Uncharacterized protein</fullName>
    </submittedName>
</protein>
<dbReference type="EMBL" id="JACAZH010000011">
    <property type="protein sequence ID" value="KAF7354697.1"/>
    <property type="molecule type" value="Genomic_DNA"/>
</dbReference>
<evidence type="ECO:0000313" key="1">
    <source>
        <dbReference type="EMBL" id="KAF7354697.1"/>
    </source>
</evidence>
<dbReference type="AlphaFoldDB" id="A0A8H6YA64"/>
<organism evidence="1 2">
    <name type="scientific">Mycena sanguinolenta</name>
    <dbReference type="NCBI Taxonomy" id="230812"/>
    <lineage>
        <taxon>Eukaryota</taxon>
        <taxon>Fungi</taxon>
        <taxon>Dikarya</taxon>
        <taxon>Basidiomycota</taxon>
        <taxon>Agaricomycotina</taxon>
        <taxon>Agaricomycetes</taxon>
        <taxon>Agaricomycetidae</taxon>
        <taxon>Agaricales</taxon>
        <taxon>Marasmiineae</taxon>
        <taxon>Mycenaceae</taxon>
        <taxon>Mycena</taxon>
    </lineage>
</organism>
<dbReference type="OrthoDB" id="2987718at2759"/>
<dbReference type="Proteomes" id="UP000623467">
    <property type="component" value="Unassembled WGS sequence"/>
</dbReference>
<keyword evidence="2" id="KW-1185">Reference proteome</keyword>
<sequence length="238" mass="27310">MGVSHVVQHQTWRCALCGYLPPISPSSTPLIQEFLAASGNFNFGYVLQVAGILSDTHLRILLGFEPKERTEFFKPHGLIAVDLMILTDLLHKFATETRPWATLSLAGRFPRKRGLESHLCKATTRPKLIAHSMRFSEEEYTAIRTRIKQYIPWYLEISCGFEEQEPEKTMALVRKVCDDYPIFDLYEDAWPIQVILKRILNGYDDISDYTTIEPFLDRDMSASTPLLASSPTCFPHFY</sequence>